<feature type="compositionally biased region" description="Polar residues" evidence="1">
    <location>
        <begin position="2394"/>
        <end position="2403"/>
    </location>
</feature>
<feature type="region of interest" description="Disordered" evidence="1">
    <location>
        <begin position="2391"/>
        <end position="2465"/>
    </location>
</feature>
<feature type="region of interest" description="Disordered" evidence="1">
    <location>
        <begin position="3285"/>
        <end position="3317"/>
    </location>
</feature>
<dbReference type="PANTHER" id="PTHR33888">
    <property type="entry name" value="RIKEN CDNA 4932415D10 GENE"/>
    <property type="match status" value="1"/>
</dbReference>
<feature type="compositionally biased region" description="Polar residues" evidence="1">
    <location>
        <begin position="2137"/>
        <end position="2159"/>
    </location>
</feature>
<comment type="caution">
    <text evidence="2">The sequence shown here is derived from an EMBL/GenBank/DDBJ whole genome shotgun (WGS) entry which is preliminary data.</text>
</comment>
<feature type="region of interest" description="Disordered" evidence="1">
    <location>
        <begin position="757"/>
        <end position="817"/>
    </location>
</feature>
<feature type="compositionally biased region" description="Polar residues" evidence="1">
    <location>
        <begin position="4335"/>
        <end position="4349"/>
    </location>
</feature>
<name>A0ABQ0FDK9_APOSI</name>
<feature type="compositionally biased region" description="Low complexity" evidence="1">
    <location>
        <begin position="4248"/>
        <end position="4265"/>
    </location>
</feature>
<feature type="compositionally biased region" description="Polar residues" evidence="1">
    <location>
        <begin position="2166"/>
        <end position="2176"/>
    </location>
</feature>
<evidence type="ECO:0000313" key="2">
    <source>
        <dbReference type="EMBL" id="GAB1297332.1"/>
    </source>
</evidence>
<protein>
    <submittedName>
        <fullName evidence="2">Uncharacterized protein</fullName>
    </submittedName>
</protein>
<feature type="compositionally biased region" description="Basic and acidic residues" evidence="1">
    <location>
        <begin position="2045"/>
        <end position="2061"/>
    </location>
</feature>
<reference evidence="2 3" key="1">
    <citation type="submission" date="2024-08" db="EMBL/GenBank/DDBJ databases">
        <title>The draft genome of Apodemus speciosus.</title>
        <authorList>
            <person name="Nabeshima K."/>
            <person name="Suzuki S."/>
            <person name="Onuma M."/>
        </authorList>
    </citation>
    <scope>NUCLEOTIDE SEQUENCE [LARGE SCALE GENOMIC DNA]</scope>
    <source>
        <strain evidence="2">IB14-021</strain>
    </source>
</reference>
<feature type="compositionally biased region" description="Polar residues" evidence="1">
    <location>
        <begin position="500"/>
        <end position="514"/>
    </location>
</feature>
<feature type="compositionally biased region" description="Low complexity" evidence="1">
    <location>
        <begin position="4059"/>
        <end position="4072"/>
    </location>
</feature>
<feature type="compositionally biased region" description="Polar residues" evidence="1">
    <location>
        <begin position="465"/>
        <end position="474"/>
    </location>
</feature>
<gene>
    <name evidence="2" type="ORF">APTSU1_001256800</name>
</gene>
<evidence type="ECO:0000256" key="1">
    <source>
        <dbReference type="SAM" id="MobiDB-lite"/>
    </source>
</evidence>
<feature type="compositionally biased region" description="Polar residues" evidence="1">
    <location>
        <begin position="481"/>
        <end position="492"/>
    </location>
</feature>
<feature type="region of interest" description="Disordered" evidence="1">
    <location>
        <begin position="1934"/>
        <end position="1967"/>
    </location>
</feature>
<feature type="compositionally biased region" description="Polar residues" evidence="1">
    <location>
        <begin position="794"/>
        <end position="814"/>
    </location>
</feature>
<accession>A0ABQ0FDK9</accession>
<feature type="compositionally biased region" description="Basic and acidic residues" evidence="1">
    <location>
        <begin position="4325"/>
        <end position="4334"/>
    </location>
</feature>
<proteinExistence type="predicted"/>
<feature type="region of interest" description="Disordered" evidence="1">
    <location>
        <begin position="3367"/>
        <end position="3411"/>
    </location>
</feature>
<feature type="compositionally biased region" description="Polar residues" evidence="1">
    <location>
        <begin position="771"/>
        <end position="786"/>
    </location>
</feature>
<evidence type="ECO:0000313" key="3">
    <source>
        <dbReference type="Proteomes" id="UP001623349"/>
    </source>
</evidence>
<sequence length="4402" mass="486698">MYQSRTRAAAKAKASKQQILEQIRKLRVLELEESRKYATASDLGRPKNRTQDCILCSIDRSFQQIFQHLENASSALKEMNLPESQYTSSSSISDIVAQEIVPPCCYSENGKHSSDYSISSESSNNNSTLSYLQYSHSEETGSVELTHKAPCSATESRKITPMALLQVMNSMGMITDSRSEVTDSVGKTKDKTNLSQPSNQAETVSIPPQSSNPVASPQHQTRKSKSMSSRPIQVRDISNTAPVVLFNIVDSRGLINELCSHVTGIASKPQHQVMESVGVDTLHKHQAGEPAKVSLEPHCMVFKAGERISQPQHKVLETLNMDSGSKNQATKQIRFTPSSLQPPQSPSKVLDSSKMIPEPSLKSIKINSMVEGSPMGVIPPLQASLIAQSVAQAKESLELPSASQVQVRDSIGMTPHQGTENLSLTPKPPHQVMDPSEFTPWHQDVDCSEVSPRQSHKMTEPMELTSDTWPQWKNPTERTPSHHQITESTTTAPGAPDQGTVPTGMSQQHQLTQSEVMPATPKLQEVECLEKNITPQPKVMESVKLTPELQNEYSKNLVPDPRLQAIKPVDISKDLIPEMVKNELLTPTMVSTDLGPEQQQQSIQSEELTPKPQLQTEKPVPSAPESQFPDVTVEPQLQNVQSAELTPNPQVQNNKSVNLTADSQSQCVEGIHSAVPQEVQEDIEIVALTPRLPLEDIKSANLVQKTSSEKIAEVPLLEDTKIPLPDSRSLIPESLVESMKVGELTTHLYEVKSSEVSLNSSYSFPEPEGLTENQQASEARVTSDTCHQVEESAELTQSSVGMTPAPLSQTSESMEMSLPPLPDILETRSHVVKEMKETPELQTEIKDILNLLPELEAPTINPEVMTPEPQPPDVDFAHVTLKPCSEVTNPSEISLYEYTESTEMTLPEVDDSQGTTVETYSEMGSQGLNLEPRVQIEESESLVEKLKIEELTSEPSVLVVKPIDLTAGPIPHFIDVIPGPQVHNIKSTQIDTGLELKSELSVDLVQQPSIGMIDPENTKPEPGLQSLLPKESVEGTQVPNVKSMDLNLGQEQPIVKSGLTAGPQLQKVRFPKLYQGLHIQEENPANSISGPPHYGLKSDEAISYSPMPEIRSSGFIPGPKVPEPQPHVKSMEVNLGPCLQDVRFSDPIPKPKLQGFKYTQFVPGFPLQERTSQGLMPELLLPLRREPKLEDRKLALPIQGSEFHSMKFAAQASELQHSRVISEEVNTGPWEQDTKFSELASRPKLQGVKFGEQISGSMYVSGSSMTPELGIQDPNLAKITPGLQDTRQVSYNSGPCLQDVKFWDGIPGTQPQHVKTSELNSGPHLECVKIFELTTQPENQGMKPELIVHESLFQDVKYVTGNQVPNFEDKMSYKTVSEPQELTLETMKLAPGRHLTNVDHSDLIRKPQTQGIAFSELIEGQLLGHIKPVEKKRVSKQEALTSVELTPGPHLGDIKLTKLRSKSELEHVKSMLSTPGMQAGDRNLEGLPPGSSLKGLKPKFLPSEPTMEDRKSVILTVEECLKRIKSTVVSPSGSLRGDLKSVKLIPGSRIQDVKNKGLAHGTHAQDVNAMDLKLEPKKQGESPVTFVPSMLFQDKSIEVFQGPRLQGIKPKELSSQTQLQDRKPVIAPCLKQQSLKPLTVAITQGIQEVKCVDFTSTQHCQGMALMDLTPKSRQDDQVTVKPLEWKGGIFDQQKKQLESENTLSMVSAQEPIPAYMKPIEINPKLKFKDTTSLELGPEPVVQSVKSEEFQNELQVPSMKPCQLTPESQIDQEKTMESTLDPQLQGTETMALNTQPQIVDTKTIQWIPISEFQSEKGVGSNSMSQTRDARPTELKPPMLRRGVRSSELTARSKIQGEKSVAFHVEPQLQGVKTSPLAVGLQEPNTVHFTSESQPRGITSEELNKEPKAESVRSVQWIPLKEYQGVMFLGSNSKSPFQGVKWPEQKPSIKLGGGKPSEMSQEPKCQGKKSGGFNFRPQEQCVKMLQLLPGTEGQKGGNLASCSEPQSQCVETVSLHHGAELENTKSLLGLQPKGITSTELKPSVQGRDVKTSEESMTRPKTEGKAPSNSAQECLSHRFKTIDKSELPWGNPKCGPTLRSMINSTKSMTFKPRFHVEDRRCPKLTPGIQSQESKPLKSSPGIQQLQDVTTSVLKQESQSSEAKSGVLGQGSQSQNTNIGLKSEKSSGLALQTKLQGIKSEMKSEPQGQSAKCSDLTPETKSRNMKFKLSPRSPLKSKPISTRIRRVKLDAKPGPQSQGIKLDSVLKTKPQEMEMEDCESGPQLQDLKSLRTIMGVKVQDVKSMSFSPRPHVEGMPSEVITEKNVLGMKPVEIKLSQNLQSETPVVTPRKLLLGTQSIGLDSGFNLQDLKYPELIMGMKLQGIDSMERHLTSIKPSEVVTQTNSQDLKTVDFDSGPQTQNKKPQGPKLQTLESIPETKSQPGKSVTLNSGPEGTKLQDGRSTEVNSGPHLLGVKLSEGISEDTVQKEKPTALMYQPLGQDVESFKCIFSNALDGQHLQFMVPSEIQDRKLFKLKPELHLQDIKSEVFNPGLKLEDVKTESTNLQTTKDEEVNYDADLQVVGVTELVTPIYNVPSGLKAENQKQDGKPHKLSQKQQLQHMKSAVFNHEPYLQHIKSSDLCTKLQDLKSMEFNSEQQLQDVKSSQLGLGTGTQSLGFNPGPQLPKIEPSVVSTEVKLLKESPLEFKHEPELQCRKSCDWSHSKNVMAPNTGIQDVESSELHPSPELQGIKSMVFCPGSHLEDVNSACTSNINSQYVNFIRYIPGPYLQDMNSSVCIPEPNTQCINSECNPGIHLDGTNSSSCFSGSKLQYLDSTGSNPESHLQDINSTECTPEPSPQCAESATCTTRSNPQCADSSECTPENPELHLQAVNSSVYTVEQNPLCENSNRYNLGPLFQDTNFSSFPPPQILCVNPVWCNTRINLKDINSSACTLSQESQSVNSIGYNPGVHLQAPKLQEQQLKDLKSELSPGSNNLGISPSQDVNSSNLMLGAKFQKIPVLKNQLGSQQQSIQPIFTLRPQSNGVNSVVLPTSPPEDRKFPEKSTQTPFCTNAVKLTPGCSLNDLRSKVFSKEPFCQNIQAVQMKPASQSQSVSSSDEQMIVLAPQSTRKLLAGPERTSVRFSNLSLKSQQENKKSLAFASEPKWQGVKQVKLSSVSLPETGKSVELPPKSILQNVKLENLMPQTVHPVTKSMRPEEQVEDFAERGTKSRCQVPKSVNFTSPIFQDVGSLKMTKGLGHKSPEMTEESMIPTDTKQTDNILESLEMPLKLDLQVPESQSDQDSKSSNSNLQKSYQIPEPPELHSWSWPQCQDFKKLQTKEVTESDRMTLNFKNHVADVIELTCEAREQGKEFLRMTPKPLGVGSKKRSQREQSVTKTRPFFSVLDSGITPGPGPQTPKSKNLASMVWRHKESSELSDKHGQVVENRDSVELTFGTQQSGGVAPKLTKPQTLSLENVSTTPTESLDEVINVVGISLKPRDQVTESVKTQLSVSHLVALPKVCESVEVIPGPPLQVTKSVMIPESIPQKSKYNDLTPRTRDVISSEFAPSLWLQNVQSKKLIIEPKHQVLQTKQHSGFQIIKTGLIPKPLIQILQSEEVAPGPCPQAVEPIGLATRLSIRVKECLNLQPRLHLQDLVKPMELTPRADIQVTSAELISQQTSPLKEPTVLTHEQRLQAGKSLGLKTESSKVMKIEDSNQGLVCQNKDSEMITSAKLEAENYLSRFIHSPSIPFLSIVDRTTELGNIQGSGVPEVSRAFGMENLGVDILQSSKSYTDNTMKKSSVLPLVLQNLPSDKTGDSKGTPYPEIWSMNVLSKESEKEKMEEFQRYSSFSFRILSEEFQAGLGARRSSIRSFLGIQQNVWESHVCRQRLPRKYLSNMLMLGNVLGTTMERKPCSQSFSIEGSTMDSCQSIENLFGVPAELMEFSQSLLERVPRTTSQTSVDKKYIQRHILLHSNEKRMPLKMWTRGSTSSIIQRFSGTRLGIKKTCSKLSDIFQEVTEHVSVSCTGAQFPALTKSESTLEILYSREDSVSREQSKILPCGPPSRTFESQHSLKTSSLSQSKTDNSEHLQLLKELQLKIAGKLLRSQIPHNVPPPLESGLVLKYPICLECGRCSGFNCCHKLQSTFGPYLLIYPQLHLLNTPEGHGDVRLHLGFKLAYPWKGAASPSHRKGRFSTPASKRPDYESNQDETWVKSRLRKTSVLTDSLKKMAKGPKTPNTRLYKISPRTLRGLSRNGLETTQTSTVSSKTQTKKSSQPKIIQPLFQGLRQAFQAAHRIASSTGQKLKEKIRPDNLCSVKNLHPNQRAKDYCFMGDSEGSRTPDVRLRSTSSNPKQKDTWQGGSERGRQAPRPKHVSSLLPRPLPLQKTMVCGRDVFKKAISLPEIVQNVYENPM</sequence>
<feature type="region of interest" description="Disordered" evidence="1">
    <location>
        <begin position="594"/>
        <end position="628"/>
    </location>
</feature>
<feature type="region of interest" description="Disordered" evidence="1">
    <location>
        <begin position="413"/>
        <end position="514"/>
    </location>
</feature>
<dbReference type="PANTHER" id="PTHR33888:SF1">
    <property type="entry name" value="RIKEN CDNA 4932415D10 GENE"/>
    <property type="match status" value="1"/>
</dbReference>
<feature type="region of interest" description="Disordered" evidence="1">
    <location>
        <begin position="4242"/>
        <end position="4265"/>
    </location>
</feature>
<feature type="region of interest" description="Disordered" evidence="1">
    <location>
        <begin position="4043"/>
        <end position="4072"/>
    </location>
</feature>
<feature type="compositionally biased region" description="Low complexity" evidence="1">
    <location>
        <begin position="597"/>
        <end position="607"/>
    </location>
</feature>
<feature type="region of interest" description="Disordered" evidence="1">
    <location>
        <begin position="4319"/>
        <end position="4368"/>
    </location>
</feature>
<keyword evidence="3" id="KW-1185">Reference proteome</keyword>
<feature type="compositionally biased region" description="Polar residues" evidence="1">
    <location>
        <begin position="193"/>
        <end position="219"/>
    </location>
</feature>
<feature type="compositionally biased region" description="Basic and acidic residues" evidence="1">
    <location>
        <begin position="178"/>
        <end position="192"/>
    </location>
</feature>
<feature type="region of interest" description="Disordered" evidence="1">
    <location>
        <begin position="178"/>
        <end position="234"/>
    </location>
</feature>
<feature type="region of interest" description="Disordered" evidence="1">
    <location>
        <begin position="4173"/>
        <end position="4200"/>
    </location>
</feature>
<organism evidence="2 3">
    <name type="scientific">Apodemus speciosus</name>
    <name type="common">Large Japanese field mouse</name>
    <dbReference type="NCBI Taxonomy" id="105296"/>
    <lineage>
        <taxon>Eukaryota</taxon>
        <taxon>Metazoa</taxon>
        <taxon>Chordata</taxon>
        <taxon>Craniata</taxon>
        <taxon>Vertebrata</taxon>
        <taxon>Euteleostomi</taxon>
        <taxon>Mammalia</taxon>
        <taxon>Eutheria</taxon>
        <taxon>Euarchontoglires</taxon>
        <taxon>Glires</taxon>
        <taxon>Rodentia</taxon>
        <taxon>Myomorpha</taxon>
        <taxon>Muroidea</taxon>
        <taxon>Muridae</taxon>
        <taxon>Murinae</taxon>
        <taxon>Apodemus</taxon>
    </lineage>
</organism>
<feature type="compositionally biased region" description="Polar residues" evidence="1">
    <location>
        <begin position="2426"/>
        <end position="2447"/>
    </location>
</feature>
<feature type="region of interest" description="Disordered" evidence="1">
    <location>
        <begin position="2107"/>
        <end position="2216"/>
    </location>
</feature>
<feature type="compositionally biased region" description="Low complexity" evidence="1">
    <location>
        <begin position="3288"/>
        <end position="3304"/>
    </location>
</feature>
<feature type="region of interest" description="Disordered" evidence="1">
    <location>
        <begin position="2030"/>
        <end position="2069"/>
    </location>
</feature>
<dbReference type="EMBL" id="BAAFST010000012">
    <property type="protein sequence ID" value="GAB1297332.1"/>
    <property type="molecule type" value="Genomic_DNA"/>
</dbReference>
<dbReference type="Proteomes" id="UP001623349">
    <property type="component" value="Unassembled WGS sequence"/>
</dbReference>